<dbReference type="AlphaFoldDB" id="A0A087UAN6"/>
<keyword evidence="2" id="KW-1185">Reference proteome</keyword>
<proteinExistence type="predicted"/>
<protein>
    <submittedName>
        <fullName evidence="1">Uncharacterized protein</fullName>
    </submittedName>
</protein>
<evidence type="ECO:0000313" key="1">
    <source>
        <dbReference type="EMBL" id="KFM74425.1"/>
    </source>
</evidence>
<organism evidence="1 2">
    <name type="scientific">Stegodyphus mimosarum</name>
    <name type="common">African social velvet spider</name>
    <dbReference type="NCBI Taxonomy" id="407821"/>
    <lineage>
        <taxon>Eukaryota</taxon>
        <taxon>Metazoa</taxon>
        <taxon>Ecdysozoa</taxon>
        <taxon>Arthropoda</taxon>
        <taxon>Chelicerata</taxon>
        <taxon>Arachnida</taxon>
        <taxon>Araneae</taxon>
        <taxon>Araneomorphae</taxon>
        <taxon>Entelegynae</taxon>
        <taxon>Eresoidea</taxon>
        <taxon>Eresidae</taxon>
        <taxon>Stegodyphus</taxon>
    </lineage>
</organism>
<gene>
    <name evidence="1" type="ORF">X975_12741</name>
</gene>
<reference evidence="1 2" key="1">
    <citation type="submission" date="2013-11" db="EMBL/GenBank/DDBJ databases">
        <title>Genome sequencing of Stegodyphus mimosarum.</title>
        <authorList>
            <person name="Bechsgaard J."/>
        </authorList>
    </citation>
    <scope>NUCLEOTIDE SEQUENCE [LARGE SCALE GENOMIC DNA]</scope>
</reference>
<dbReference type="Proteomes" id="UP000054359">
    <property type="component" value="Unassembled WGS sequence"/>
</dbReference>
<evidence type="ECO:0000313" key="2">
    <source>
        <dbReference type="Proteomes" id="UP000054359"/>
    </source>
</evidence>
<feature type="non-terminal residue" evidence="1">
    <location>
        <position position="81"/>
    </location>
</feature>
<dbReference type="EMBL" id="KK119032">
    <property type="protein sequence ID" value="KFM74425.1"/>
    <property type="molecule type" value="Genomic_DNA"/>
</dbReference>
<accession>A0A087UAN6</accession>
<sequence>MRTRFLPVADENNCVPRFYSSNQQLLFAHCNNSEETICKNQKHSGRLQEKGRNMTKLKMGVKNTSFAALSSSGDRCNKRNN</sequence>
<name>A0A087UAN6_STEMI</name>